<dbReference type="InterPro" id="IPR001387">
    <property type="entry name" value="Cro/C1-type_HTH"/>
</dbReference>
<dbReference type="Pfam" id="PF13443">
    <property type="entry name" value="HTH_26"/>
    <property type="match status" value="1"/>
</dbReference>
<dbReference type="EMBL" id="QKUF01000034">
    <property type="protein sequence ID" value="PZW22426.1"/>
    <property type="molecule type" value="Genomic_DNA"/>
</dbReference>
<dbReference type="AlphaFoldDB" id="A0A326UBI1"/>
<dbReference type="CDD" id="cd00093">
    <property type="entry name" value="HTH_XRE"/>
    <property type="match status" value="1"/>
</dbReference>
<organism evidence="2 3">
    <name type="scientific">Thermosporothrix hazakensis</name>
    <dbReference type="NCBI Taxonomy" id="644383"/>
    <lineage>
        <taxon>Bacteria</taxon>
        <taxon>Bacillati</taxon>
        <taxon>Chloroflexota</taxon>
        <taxon>Ktedonobacteria</taxon>
        <taxon>Ktedonobacterales</taxon>
        <taxon>Thermosporotrichaceae</taxon>
        <taxon>Thermosporothrix</taxon>
    </lineage>
</organism>
<accession>A0A326UBI1</accession>
<dbReference type="InterPro" id="IPR010982">
    <property type="entry name" value="Lambda_DNA-bd_dom_sf"/>
</dbReference>
<reference evidence="2 3" key="1">
    <citation type="submission" date="2018-06" db="EMBL/GenBank/DDBJ databases">
        <title>Genomic Encyclopedia of Archaeal and Bacterial Type Strains, Phase II (KMG-II): from individual species to whole genera.</title>
        <authorList>
            <person name="Goeker M."/>
        </authorList>
    </citation>
    <scope>NUCLEOTIDE SEQUENCE [LARGE SCALE GENOMIC DNA]</scope>
    <source>
        <strain evidence="2 3">ATCC BAA-1881</strain>
    </source>
</reference>
<comment type="caution">
    <text evidence="2">The sequence shown here is derived from an EMBL/GenBank/DDBJ whole genome shotgun (WGS) entry which is preliminary data.</text>
</comment>
<name>A0A326UBI1_THEHA</name>
<dbReference type="GO" id="GO:0003677">
    <property type="term" value="F:DNA binding"/>
    <property type="evidence" value="ECO:0007669"/>
    <property type="project" value="UniProtKB-KW"/>
</dbReference>
<protein>
    <submittedName>
        <fullName evidence="2">DNA-binding Xre family transcriptional regulator</fullName>
    </submittedName>
</protein>
<dbReference type="Gene3D" id="1.10.260.40">
    <property type="entry name" value="lambda repressor-like DNA-binding domains"/>
    <property type="match status" value="1"/>
</dbReference>
<dbReference type="PROSITE" id="PS50943">
    <property type="entry name" value="HTH_CROC1"/>
    <property type="match status" value="1"/>
</dbReference>
<keyword evidence="2" id="KW-0238">DNA-binding</keyword>
<evidence type="ECO:0000313" key="2">
    <source>
        <dbReference type="EMBL" id="PZW22426.1"/>
    </source>
</evidence>
<dbReference type="Proteomes" id="UP000248806">
    <property type="component" value="Unassembled WGS sequence"/>
</dbReference>
<dbReference type="SUPFAM" id="SSF47413">
    <property type="entry name" value="lambda repressor-like DNA-binding domains"/>
    <property type="match status" value="1"/>
</dbReference>
<feature type="domain" description="HTH cro/C1-type" evidence="1">
    <location>
        <begin position="7"/>
        <end position="62"/>
    </location>
</feature>
<keyword evidence="3" id="KW-1185">Reference proteome</keyword>
<gene>
    <name evidence="2" type="ORF">EI42_05560</name>
</gene>
<evidence type="ECO:0000259" key="1">
    <source>
        <dbReference type="PROSITE" id="PS50943"/>
    </source>
</evidence>
<evidence type="ECO:0000313" key="3">
    <source>
        <dbReference type="Proteomes" id="UP000248806"/>
    </source>
</evidence>
<sequence length="75" mass="8508">MKTRLRVKEIAKEKNMSMTRLHIESEVPYSTIRNIFKNPFQGVTTYTLAKLAGALGVETRDLLEDVPDEADEPAE</sequence>
<proteinExistence type="predicted"/>